<organism evidence="1 2">
    <name type="scientific">Bacillus infantis</name>
    <dbReference type="NCBI Taxonomy" id="324767"/>
    <lineage>
        <taxon>Bacteria</taxon>
        <taxon>Bacillati</taxon>
        <taxon>Bacillota</taxon>
        <taxon>Bacilli</taxon>
        <taxon>Bacillales</taxon>
        <taxon>Bacillaceae</taxon>
        <taxon>Bacillus</taxon>
    </lineage>
</organism>
<proteinExistence type="predicted"/>
<sequence length="71" mass="8101">MRKDGCFIFFIIEASSIRKFLALEMGFGTVFYYGAKFIFANEIISICSSILAVEILKKGLKQLERKKVQTV</sequence>
<name>A0A5D4RQC4_9BACI</name>
<dbReference type="RefSeq" id="WP_148972896.1">
    <property type="nucleotide sequence ID" value="NZ_JBNIKU010000012.1"/>
</dbReference>
<reference evidence="1 2" key="1">
    <citation type="submission" date="2019-08" db="EMBL/GenBank/DDBJ databases">
        <title>Bacillus genomes from the desert of Cuatro Cienegas, Coahuila.</title>
        <authorList>
            <person name="Olmedo-Alvarez G."/>
        </authorList>
    </citation>
    <scope>NUCLEOTIDE SEQUENCE [LARGE SCALE GENOMIC DNA]</scope>
    <source>
        <strain evidence="1 2">CH446_14T</strain>
    </source>
</reference>
<protein>
    <submittedName>
        <fullName evidence="1">Uncharacterized protein</fullName>
    </submittedName>
</protein>
<dbReference type="EMBL" id="VTER01000001">
    <property type="protein sequence ID" value="TYS51904.1"/>
    <property type="molecule type" value="Genomic_DNA"/>
</dbReference>
<dbReference type="AlphaFoldDB" id="A0A5D4RQC4"/>
<evidence type="ECO:0000313" key="1">
    <source>
        <dbReference type="EMBL" id="TYS51904.1"/>
    </source>
</evidence>
<gene>
    <name evidence="1" type="ORF">FZD51_00165</name>
</gene>
<evidence type="ECO:0000313" key="2">
    <source>
        <dbReference type="Proteomes" id="UP000322139"/>
    </source>
</evidence>
<accession>A0A5D4RQC4</accession>
<comment type="caution">
    <text evidence="1">The sequence shown here is derived from an EMBL/GenBank/DDBJ whole genome shotgun (WGS) entry which is preliminary data.</text>
</comment>
<dbReference type="Proteomes" id="UP000322139">
    <property type="component" value="Unassembled WGS sequence"/>
</dbReference>